<comment type="caution">
    <text evidence="2">The sequence shown here is derived from an EMBL/GenBank/DDBJ whole genome shotgun (WGS) entry which is preliminary data.</text>
</comment>
<evidence type="ECO:0000259" key="1">
    <source>
        <dbReference type="Pfam" id="PF14326"/>
    </source>
</evidence>
<reference evidence="2" key="1">
    <citation type="submission" date="2019-08" db="EMBL/GenBank/DDBJ databases">
        <authorList>
            <person name="Kucharzyk K."/>
            <person name="Murdoch R.W."/>
            <person name="Higgins S."/>
            <person name="Loffler F."/>
        </authorList>
    </citation>
    <scope>NUCLEOTIDE SEQUENCE</scope>
</reference>
<dbReference type="EMBL" id="VSSQ01077662">
    <property type="protein sequence ID" value="MPN27676.1"/>
    <property type="molecule type" value="Genomic_DNA"/>
</dbReference>
<evidence type="ECO:0000313" key="2">
    <source>
        <dbReference type="EMBL" id="MPN27676.1"/>
    </source>
</evidence>
<proteinExistence type="predicted"/>
<dbReference type="AlphaFoldDB" id="A0A645GNC7"/>
<accession>A0A645GNC7</accession>
<gene>
    <name evidence="2" type="ORF">SDC9_175110</name>
</gene>
<protein>
    <recommendedName>
        <fullName evidence="1">DUF4384 domain-containing protein</fullName>
    </recommendedName>
</protein>
<organism evidence="2">
    <name type="scientific">bioreactor metagenome</name>
    <dbReference type="NCBI Taxonomy" id="1076179"/>
    <lineage>
        <taxon>unclassified sequences</taxon>
        <taxon>metagenomes</taxon>
        <taxon>ecological metagenomes</taxon>
    </lineage>
</organism>
<name>A0A645GNC7_9ZZZZ</name>
<sequence>MFEVGEQVFAAATVSRASHVYCFFNDAAGNVMRLTPNNVNPNSLQPANQVLRLPDWLVPNPAFIMDASQPGTERLACYATADDVMDRLPAPLQGTGVVNIPGYRSVDDVENALRHALGADAFAKSEVQWRVIPKRAQPVIQQPTAAKATPNV</sequence>
<dbReference type="Pfam" id="PF14326">
    <property type="entry name" value="DUF4384"/>
    <property type="match status" value="1"/>
</dbReference>
<feature type="domain" description="DUF4384" evidence="1">
    <location>
        <begin position="2"/>
        <end position="81"/>
    </location>
</feature>
<dbReference type="InterPro" id="IPR025493">
    <property type="entry name" value="DUF4384"/>
</dbReference>